<organism evidence="23 24">
    <name type="scientific">Podarcis lilfordi</name>
    <name type="common">Lilford's wall lizard</name>
    <dbReference type="NCBI Taxonomy" id="74358"/>
    <lineage>
        <taxon>Eukaryota</taxon>
        <taxon>Metazoa</taxon>
        <taxon>Chordata</taxon>
        <taxon>Craniata</taxon>
        <taxon>Vertebrata</taxon>
        <taxon>Euteleostomi</taxon>
        <taxon>Lepidosauria</taxon>
        <taxon>Squamata</taxon>
        <taxon>Bifurcata</taxon>
        <taxon>Unidentata</taxon>
        <taxon>Episquamata</taxon>
        <taxon>Laterata</taxon>
        <taxon>Lacertibaenia</taxon>
        <taxon>Lacertidae</taxon>
        <taxon>Podarcis</taxon>
    </lineage>
</organism>
<proteinExistence type="predicted"/>
<evidence type="ECO:0000313" key="24">
    <source>
        <dbReference type="Proteomes" id="UP001178461"/>
    </source>
</evidence>
<dbReference type="PANTHER" id="PTHR14002">
    <property type="entry name" value="ENDOGLIN/TGF-BETA RECEPTOR TYPE III"/>
    <property type="match status" value="1"/>
</dbReference>
<dbReference type="SUPFAM" id="SSF57196">
    <property type="entry name" value="EGF/Laminin"/>
    <property type="match status" value="1"/>
</dbReference>
<keyword evidence="14" id="KW-0472">Membrane</keyword>
<name>A0AA35PNA1_9SAUR</name>
<dbReference type="InterPro" id="IPR057774">
    <property type="entry name" value="D8C_UMOD/GP2/OIT3-like"/>
</dbReference>
<dbReference type="InterPro" id="IPR055356">
    <property type="entry name" value="ZP-N"/>
</dbReference>
<dbReference type="InterPro" id="IPR042235">
    <property type="entry name" value="ZP-C_dom"/>
</dbReference>
<dbReference type="Pfam" id="PF23344">
    <property type="entry name" value="ZP-N"/>
    <property type="match status" value="1"/>
</dbReference>
<evidence type="ECO:0000256" key="21">
    <source>
        <dbReference type="SAM" id="SignalP"/>
    </source>
</evidence>
<dbReference type="PANTHER" id="PTHR14002:SF40">
    <property type="entry name" value="UROMODULIN"/>
    <property type="match status" value="1"/>
</dbReference>
<dbReference type="InterPro" id="IPR018097">
    <property type="entry name" value="EGF_Ca-bd_CS"/>
</dbReference>
<dbReference type="Pfam" id="PF07645">
    <property type="entry name" value="EGF_CA"/>
    <property type="match status" value="1"/>
</dbReference>
<keyword evidence="7" id="KW-0964">Secreted</keyword>
<evidence type="ECO:0000256" key="7">
    <source>
        <dbReference type="ARBA" id="ARBA00022525"/>
    </source>
</evidence>
<keyword evidence="24" id="KW-1185">Reference proteome</keyword>
<dbReference type="PROSITE" id="PS00682">
    <property type="entry name" value="ZP_1"/>
    <property type="match status" value="1"/>
</dbReference>
<dbReference type="EMBL" id="OX395139">
    <property type="protein sequence ID" value="CAI5792130.1"/>
    <property type="molecule type" value="Genomic_DNA"/>
</dbReference>
<evidence type="ECO:0000256" key="12">
    <source>
        <dbReference type="ARBA" id="ARBA00022737"/>
    </source>
</evidence>
<keyword evidence="13" id="KW-0391">Immunity</keyword>
<dbReference type="PROSITE" id="PS00010">
    <property type="entry name" value="ASX_HYDROXYL"/>
    <property type="match status" value="1"/>
</dbReference>
<comment type="subcellular location">
    <subcellularLocation>
        <location evidence="1">Apical cell membrane</location>
        <topology evidence="1">Lipid-anchor</topology>
        <topology evidence="1">GPI-anchor</topology>
    </subcellularLocation>
    <subcellularLocation>
        <location evidence="3">Basolateral cell membrane</location>
        <topology evidence="3">Lipid-anchor</topology>
        <topology evidence="3">GPI-anchor</topology>
    </subcellularLocation>
    <subcellularLocation>
        <location evidence="2">Cell projection</location>
        <location evidence="2">Cilium membrane</location>
    </subcellularLocation>
    <subcellularLocation>
        <location evidence="4">Secreted</location>
    </subcellularLocation>
</comment>
<dbReference type="InterPro" id="IPR001507">
    <property type="entry name" value="ZP_dom"/>
</dbReference>
<evidence type="ECO:0000256" key="2">
    <source>
        <dbReference type="ARBA" id="ARBA00004309"/>
    </source>
</evidence>
<evidence type="ECO:0000256" key="18">
    <source>
        <dbReference type="ARBA" id="ARBA00023288"/>
    </source>
</evidence>
<evidence type="ECO:0000256" key="20">
    <source>
        <dbReference type="ARBA" id="ARBA00046503"/>
    </source>
</evidence>
<evidence type="ECO:0000256" key="3">
    <source>
        <dbReference type="ARBA" id="ARBA00004539"/>
    </source>
</evidence>
<dbReference type="GO" id="GO:0060170">
    <property type="term" value="C:ciliary membrane"/>
    <property type="evidence" value="ECO:0007669"/>
    <property type="project" value="UniProtKB-SubCell"/>
</dbReference>
<dbReference type="Pfam" id="PF12947">
    <property type="entry name" value="EGF_3"/>
    <property type="match status" value="1"/>
</dbReference>
<dbReference type="FunFam" id="2.10.25.10:FF:000038">
    <property type="entry name" value="Fibrillin 2"/>
    <property type="match status" value="1"/>
</dbReference>
<dbReference type="PROSITE" id="PS01186">
    <property type="entry name" value="EGF_2"/>
    <property type="match status" value="1"/>
</dbReference>
<evidence type="ECO:0000256" key="19">
    <source>
        <dbReference type="ARBA" id="ARBA00045741"/>
    </source>
</evidence>
<dbReference type="InterPro" id="IPR024731">
    <property type="entry name" value="NELL2-like_EGF"/>
</dbReference>
<comment type="function">
    <text evidence="19">Functions in biogenesis and organization of the apical membrane of epithelial cells of the thick ascending limb of Henle's loop (TALH), where it promotes formation of complex filamentous gel-like structure that may play a role in the water barrier permeability. May serve as a receptor for binding and endocytosis of cytokines (IL-1, IL-2) and TNF. Facilitates neutrophil migration across renal epithelia.</text>
</comment>
<dbReference type="SMART" id="SM00179">
    <property type="entry name" value="EGF_CA"/>
    <property type="match status" value="1"/>
</dbReference>
<dbReference type="GO" id="GO:0098552">
    <property type="term" value="C:side of membrane"/>
    <property type="evidence" value="ECO:0007669"/>
    <property type="project" value="UniProtKB-KW"/>
</dbReference>
<dbReference type="PROSITE" id="PS01187">
    <property type="entry name" value="EGF_CA"/>
    <property type="match status" value="1"/>
</dbReference>
<evidence type="ECO:0000256" key="5">
    <source>
        <dbReference type="ARBA" id="ARBA00015737"/>
    </source>
</evidence>
<feature type="domain" description="EGF-like" evidence="22">
    <location>
        <begin position="50"/>
        <end position="63"/>
    </location>
</feature>
<dbReference type="InterPro" id="IPR000152">
    <property type="entry name" value="EGF-type_Asp/Asn_hydroxyl_site"/>
</dbReference>
<dbReference type="InterPro" id="IPR017977">
    <property type="entry name" value="ZP_dom_CS"/>
</dbReference>
<dbReference type="GO" id="GO:0016324">
    <property type="term" value="C:apical plasma membrane"/>
    <property type="evidence" value="ECO:0007669"/>
    <property type="project" value="UniProtKB-SubCell"/>
</dbReference>
<dbReference type="GO" id="GO:0005576">
    <property type="term" value="C:extracellular region"/>
    <property type="evidence" value="ECO:0007669"/>
    <property type="project" value="UniProtKB-SubCell"/>
</dbReference>
<evidence type="ECO:0000256" key="4">
    <source>
        <dbReference type="ARBA" id="ARBA00004613"/>
    </source>
</evidence>
<evidence type="ECO:0000256" key="6">
    <source>
        <dbReference type="ARBA" id="ARBA00022475"/>
    </source>
</evidence>
<dbReference type="SMART" id="SM00241">
    <property type="entry name" value="ZP"/>
    <property type="match status" value="1"/>
</dbReference>
<dbReference type="Gene3D" id="2.60.40.4100">
    <property type="entry name" value="Zona pellucida, ZP-C domain"/>
    <property type="match status" value="1"/>
</dbReference>
<keyword evidence="6" id="KW-1003">Cell membrane</keyword>
<keyword evidence="9" id="KW-0399">Innate immunity</keyword>
<comment type="subunit">
    <text evidence="20">Homodimer that then polymerizes into long filaments. The filaments can additionally assemble laterally to form a sheet. The filaments consist of a zigzag-shaped backbone with laterally protruding arms which interact with bacterial adhesin fimH. Two fimH molecules can bind to a single UMOD monomer.</text>
</comment>
<reference evidence="23" key="1">
    <citation type="submission" date="2022-12" db="EMBL/GenBank/DDBJ databases">
        <authorList>
            <person name="Alioto T."/>
            <person name="Alioto T."/>
            <person name="Gomez Garrido J."/>
        </authorList>
    </citation>
    <scope>NUCLEOTIDE SEQUENCE</scope>
</reference>
<evidence type="ECO:0000256" key="11">
    <source>
        <dbReference type="ARBA" id="ARBA00022729"/>
    </source>
</evidence>
<keyword evidence="15" id="KW-1015">Disulfide bond</keyword>
<dbReference type="SMART" id="SM00181">
    <property type="entry name" value="EGF"/>
    <property type="match status" value="2"/>
</dbReference>
<evidence type="ECO:0000256" key="8">
    <source>
        <dbReference type="ARBA" id="ARBA00022536"/>
    </source>
</evidence>
<evidence type="ECO:0000259" key="22">
    <source>
        <dbReference type="PROSITE" id="PS01186"/>
    </source>
</evidence>
<evidence type="ECO:0000256" key="16">
    <source>
        <dbReference type="ARBA" id="ARBA00023180"/>
    </source>
</evidence>
<dbReference type="Gene3D" id="2.60.40.3210">
    <property type="entry name" value="Zona pellucida, ZP-N domain"/>
    <property type="match status" value="1"/>
</dbReference>
<dbReference type="InterPro" id="IPR048290">
    <property type="entry name" value="ZP_chr"/>
</dbReference>
<evidence type="ECO:0000256" key="14">
    <source>
        <dbReference type="ARBA" id="ARBA00023136"/>
    </source>
</evidence>
<dbReference type="InterPro" id="IPR000742">
    <property type="entry name" value="EGF"/>
</dbReference>
<dbReference type="FunFam" id="2.60.40.4100:FF:000001">
    <property type="entry name" value="alpha-tectorin isoform X1"/>
    <property type="match status" value="1"/>
</dbReference>
<keyword evidence="16" id="KW-0325">Glycoprotein</keyword>
<keyword evidence="12" id="KW-0677">Repeat</keyword>
<evidence type="ECO:0000256" key="13">
    <source>
        <dbReference type="ARBA" id="ARBA00022859"/>
    </source>
</evidence>
<dbReference type="InterPro" id="IPR049883">
    <property type="entry name" value="NOTCH1_EGF-like"/>
</dbReference>
<dbReference type="Proteomes" id="UP001178461">
    <property type="component" value="Chromosome 14"/>
</dbReference>
<dbReference type="InterPro" id="IPR055355">
    <property type="entry name" value="ZP-C"/>
</dbReference>
<dbReference type="GO" id="GO:0045087">
    <property type="term" value="P:innate immune response"/>
    <property type="evidence" value="ECO:0007669"/>
    <property type="project" value="UniProtKB-KW"/>
</dbReference>
<keyword evidence="17" id="KW-0966">Cell projection</keyword>
<keyword evidence="8" id="KW-0245">EGF-like domain</keyword>
<evidence type="ECO:0000256" key="10">
    <source>
        <dbReference type="ARBA" id="ARBA00022622"/>
    </source>
</evidence>
<dbReference type="GO" id="GO:0016323">
    <property type="term" value="C:basolateral plasma membrane"/>
    <property type="evidence" value="ECO:0007669"/>
    <property type="project" value="UniProtKB-SubCell"/>
</dbReference>
<dbReference type="InterPro" id="IPR001881">
    <property type="entry name" value="EGF-like_Ca-bd_dom"/>
</dbReference>
<gene>
    <name evidence="23" type="ORF">PODLI_1B030335</name>
</gene>
<keyword evidence="10" id="KW-0336">GPI-anchor</keyword>
<dbReference type="GO" id="GO:0005509">
    <property type="term" value="F:calcium ion binding"/>
    <property type="evidence" value="ECO:0007669"/>
    <property type="project" value="InterPro"/>
</dbReference>
<dbReference type="FunFam" id="2.60.40.3210:FF:000003">
    <property type="entry name" value="Glycoprotein 2"/>
    <property type="match status" value="1"/>
</dbReference>
<keyword evidence="11 21" id="KW-0732">Signal</keyword>
<sequence length="589" mass="64001">MKHPFNLLLFLVSLRCSTFAQTTRLVNATVRCSDCHPNATCEENGDLRQCICQDGFTGDGATCSDVDECSSRGLNHCHSLATCINTHGNYSCSCPEGYSGDGFHCKPAGFAEECVGLNGSRSCSDPCSSHTVLDQPWRSTSYGDGNNCDRDKKGWYRFVGSGGERMPESCVSINRCNTDAPMWLNGLHPTRNDEIVTRTACADWSGNCCHWSIPVQIKACVGGYYVYQFQGTPACSLTYCTDPAYVGSPCHGCNAEEECKLINGKWGCACSSDASNLKPQLECGANEIKVSMANCTLNSFQNLTMHLRDNRCAAFVEQGNRTVVSVVTPTQAGQCGTLLMKNETHATYSNTLYLADGTVIRENEIKINFQCSYPLDMETSLRTAIQPIVSSTNISIEGAGQFIIKMALYRDQNYTSPYEGAMAVLPTQTWLYVGVMVTSGDVSRFVLLMDNCFATSTEDTADPLKYFIIQNSCPNRRDASITVPENGVSAQGRFSLQVFKFVGNHNLVYLHCKVRLCDPSAGPCRPRCAGIESRQAAAAVAKGYLLDVGPIARQGFEHLAGAAAPQGLQGAWVTVLMSAVLVFSIHTFA</sequence>
<keyword evidence="18" id="KW-0449">Lipoprotein</keyword>
<evidence type="ECO:0000256" key="15">
    <source>
        <dbReference type="ARBA" id="ARBA00023157"/>
    </source>
</evidence>
<evidence type="ECO:0000256" key="1">
    <source>
        <dbReference type="ARBA" id="ARBA00004303"/>
    </source>
</evidence>
<protein>
    <recommendedName>
        <fullName evidence="5">Uromodulin</fullName>
    </recommendedName>
</protein>
<dbReference type="Pfam" id="PF00100">
    <property type="entry name" value="Zona_pellucida"/>
    <property type="match status" value="1"/>
</dbReference>
<evidence type="ECO:0000256" key="9">
    <source>
        <dbReference type="ARBA" id="ARBA00022588"/>
    </source>
</evidence>
<feature type="signal peptide" evidence="21">
    <location>
        <begin position="1"/>
        <end position="20"/>
    </location>
</feature>
<dbReference type="Pfam" id="PF23283">
    <property type="entry name" value="D8C_UMOD"/>
    <property type="match status" value="1"/>
</dbReference>
<feature type="chain" id="PRO_5041422659" description="Uromodulin" evidence="21">
    <location>
        <begin position="21"/>
        <end position="589"/>
    </location>
</feature>
<dbReference type="Gene3D" id="2.10.25.10">
    <property type="entry name" value="Laminin"/>
    <property type="match status" value="2"/>
</dbReference>
<dbReference type="CDD" id="cd00054">
    <property type="entry name" value="EGF_CA"/>
    <property type="match status" value="1"/>
</dbReference>
<accession>A0AA35PNA1</accession>
<dbReference type="PRINTS" id="PR00023">
    <property type="entry name" value="ZPELLUCIDA"/>
</dbReference>
<evidence type="ECO:0000256" key="17">
    <source>
        <dbReference type="ARBA" id="ARBA00023273"/>
    </source>
</evidence>
<dbReference type="AlphaFoldDB" id="A0AA35PNA1"/>
<evidence type="ECO:0000313" key="23">
    <source>
        <dbReference type="EMBL" id="CAI5792130.1"/>
    </source>
</evidence>